<sequence>MKALLSSTLLIVSSLGLSGCIASIGQQDFTCNNLKKGGVCAGPRDIYELTNNRESLEGLSEDELHHQVHQHKPQLQTNQPADQSQNYIYEPRSLEQQTSTDYQPSRLITGSVQHAAAPSEFARWPSNGEPMAPEALAVMQEPKPMRIMVNSYTDNKGVFHVPGYLYVNTQKSTWVKSPATDLRPSRVVPLDMVRKSEEQMQRVQQKRQGVDPLGVVTEPQSN</sequence>
<dbReference type="RefSeq" id="WP_377126899.1">
    <property type="nucleotide sequence ID" value="NZ_JBHRSD010000032.1"/>
</dbReference>
<dbReference type="Pfam" id="PF09676">
    <property type="entry name" value="TraV"/>
    <property type="match status" value="1"/>
</dbReference>
<accession>A0ABV7CNF2</accession>
<dbReference type="Proteomes" id="UP001595453">
    <property type="component" value="Unassembled WGS sequence"/>
</dbReference>
<name>A0ABV7CNF2_9GAMM</name>
<keyword evidence="2" id="KW-0732">Signal</keyword>
<comment type="caution">
    <text evidence="3">The sequence shown here is derived from an EMBL/GenBank/DDBJ whole genome shotgun (WGS) entry which is preliminary data.</text>
</comment>
<feature type="region of interest" description="Disordered" evidence="1">
    <location>
        <begin position="198"/>
        <end position="222"/>
    </location>
</feature>
<dbReference type="PROSITE" id="PS51257">
    <property type="entry name" value="PROKAR_LIPOPROTEIN"/>
    <property type="match status" value="1"/>
</dbReference>
<feature type="signal peptide" evidence="2">
    <location>
        <begin position="1"/>
        <end position="22"/>
    </location>
</feature>
<reference evidence="4" key="1">
    <citation type="journal article" date="2019" name="Int. J. Syst. Evol. Microbiol.">
        <title>The Global Catalogue of Microorganisms (GCM) 10K type strain sequencing project: providing services to taxonomists for standard genome sequencing and annotation.</title>
        <authorList>
            <consortium name="The Broad Institute Genomics Platform"/>
            <consortium name="The Broad Institute Genome Sequencing Center for Infectious Disease"/>
            <person name="Wu L."/>
            <person name="Ma J."/>
        </authorList>
    </citation>
    <scope>NUCLEOTIDE SEQUENCE [LARGE SCALE GENOMIC DNA]</scope>
    <source>
        <strain evidence="4">KCTC 42730</strain>
    </source>
</reference>
<keyword evidence="3" id="KW-0449">Lipoprotein</keyword>
<evidence type="ECO:0000256" key="1">
    <source>
        <dbReference type="SAM" id="MobiDB-lite"/>
    </source>
</evidence>
<gene>
    <name evidence="3" type="ORF">ACFOEE_16715</name>
</gene>
<feature type="chain" id="PRO_5045691122" evidence="2">
    <location>
        <begin position="23"/>
        <end position="222"/>
    </location>
</feature>
<protein>
    <submittedName>
        <fullName evidence="3">TraV family lipoprotein</fullName>
    </submittedName>
</protein>
<evidence type="ECO:0000313" key="3">
    <source>
        <dbReference type="EMBL" id="MFC3034150.1"/>
    </source>
</evidence>
<dbReference type="InterPro" id="IPR014118">
    <property type="entry name" value="T4SS_TraV"/>
</dbReference>
<organism evidence="3 4">
    <name type="scientific">Pseudoalteromonas fenneropenaei</name>
    <dbReference type="NCBI Taxonomy" id="1737459"/>
    <lineage>
        <taxon>Bacteria</taxon>
        <taxon>Pseudomonadati</taxon>
        <taxon>Pseudomonadota</taxon>
        <taxon>Gammaproteobacteria</taxon>
        <taxon>Alteromonadales</taxon>
        <taxon>Pseudoalteromonadaceae</taxon>
        <taxon>Pseudoalteromonas</taxon>
    </lineage>
</organism>
<keyword evidence="4" id="KW-1185">Reference proteome</keyword>
<evidence type="ECO:0000313" key="4">
    <source>
        <dbReference type="Proteomes" id="UP001595453"/>
    </source>
</evidence>
<evidence type="ECO:0000256" key="2">
    <source>
        <dbReference type="SAM" id="SignalP"/>
    </source>
</evidence>
<proteinExistence type="predicted"/>
<dbReference type="EMBL" id="JBHRSD010000032">
    <property type="protein sequence ID" value="MFC3034150.1"/>
    <property type="molecule type" value="Genomic_DNA"/>
</dbReference>